<sequence>MKTAEELWDLLHQAHELPYGAAQIALVEQVLRHVDTAGDPALAFYSRLLATTAYIYGGEPVKSFPTFSWCVADFDRKPAPYHERWTHNLLWLFKNMVSMLTKFPEIPLARTHAVLDDMERRYREHGRGMQAVYKHRYLVAEHVGQTEEAQAWFDRWQAAPRDELSDCAGCDPSSLANHLIGQGRFTEAVELAEPVLAGDLSCNEQPQSILSELMVAYLRSGHPAEAADAHRRSYLIERNNLADLGGIGDHIAFCARSGNEHRGLEILQRHIDWLDRAPSPSSAMWFAASSSLLLRRITERGHGDAVIRRTGRPEVTAAELAGELSAFAVETASRFDARNGTTHQSELIRRELDAEPYETVVQLSATARPTAAAGPIAAPPVPVVTAVEPPAEIPAEASLAELLDLAERYQEDDRETALGEVVDAIGERFAVPEEPLLAARLWALRGYRLPDEAHAETIAVWERAAGLFTEAGETGEAISMRARIAAERAKAGELDGVVEAIQAAVDHQEKHGDAAERASAWLRLSGVLVHLERLDEATAAGDRADECAAASGEPRRVAYHALMRARTRAMTHRHAEAAEAARAAWDFYREHGPAGLSANAAMVFGQLAEDPAEALAAFDEVVAADLPGLAFPVRMQRGRALLLLDRAGEAIGDLVEAVALSTEQGMAESGAFARHELAQAYRMTGRTAEAIEVAEEALLGYERFEAEQRADDCRFLLAGLYEAFGDRNRALAGYRDLIERLADNPAGRGQIAERAGQLLYDMDRDSEAALTFQAAAEALRESGDLAGELRLLRRRLMALNYADEVPAAEELIGLVARRYAELPAEPAAEPEVKWERAIFAFETGNLLMRRDRFAEAVPHLRGAPELLREIGAIQDADRVTCMLAEALLRSGSPEEAEEMLDTLMAGLAPDAPARSLAEELRTEARDAKKGLNDR</sequence>
<dbReference type="SUPFAM" id="SSF48452">
    <property type="entry name" value="TPR-like"/>
    <property type="match status" value="3"/>
</dbReference>
<organism evidence="2 3">
    <name type="scientific">Actinoplanes missouriensis (strain ATCC 14538 / DSM 43046 / CBS 188.64 / JCM 3121 / NBRC 102363 / NCIMB 12654 / NRRL B-3342 / UNCC 431)</name>
    <dbReference type="NCBI Taxonomy" id="512565"/>
    <lineage>
        <taxon>Bacteria</taxon>
        <taxon>Bacillati</taxon>
        <taxon>Actinomycetota</taxon>
        <taxon>Actinomycetes</taxon>
        <taxon>Micromonosporales</taxon>
        <taxon>Micromonosporaceae</taxon>
        <taxon>Actinoplanes</taxon>
    </lineage>
</organism>
<dbReference type="eggNOG" id="COG0457">
    <property type="taxonomic scope" value="Bacteria"/>
</dbReference>
<evidence type="ECO:0000313" key="3">
    <source>
        <dbReference type="Proteomes" id="UP000007882"/>
    </source>
</evidence>
<dbReference type="STRING" id="512565.AMIS_230"/>
<accession>I0GWV6</accession>
<dbReference type="Gene3D" id="1.25.40.10">
    <property type="entry name" value="Tetratricopeptide repeat domain"/>
    <property type="match status" value="4"/>
</dbReference>
<protein>
    <recommendedName>
        <fullName evidence="4">Tetratricopeptide repeat protein</fullName>
    </recommendedName>
</protein>
<dbReference type="AlphaFoldDB" id="I0GWV6"/>
<dbReference type="Proteomes" id="UP000007882">
    <property type="component" value="Chromosome"/>
</dbReference>
<feature type="compositionally biased region" description="Basic and acidic residues" evidence="1">
    <location>
        <begin position="916"/>
        <end position="934"/>
    </location>
</feature>
<evidence type="ECO:0000256" key="1">
    <source>
        <dbReference type="SAM" id="MobiDB-lite"/>
    </source>
</evidence>
<evidence type="ECO:0000313" key="2">
    <source>
        <dbReference type="EMBL" id="BAL85243.1"/>
    </source>
</evidence>
<keyword evidence="3" id="KW-1185">Reference proteome</keyword>
<dbReference type="OrthoDB" id="56388at2"/>
<feature type="region of interest" description="Disordered" evidence="1">
    <location>
        <begin position="914"/>
        <end position="934"/>
    </location>
</feature>
<proteinExistence type="predicted"/>
<dbReference type="PATRIC" id="fig|512565.3.peg.23"/>
<dbReference type="InterPro" id="IPR011990">
    <property type="entry name" value="TPR-like_helical_dom_sf"/>
</dbReference>
<dbReference type="HOGENOM" id="CLU_015731_0_0_11"/>
<evidence type="ECO:0008006" key="4">
    <source>
        <dbReference type="Google" id="ProtNLM"/>
    </source>
</evidence>
<dbReference type="RefSeq" id="WP_014440143.1">
    <property type="nucleotide sequence ID" value="NC_017093.1"/>
</dbReference>
<dbReference type="KEGG" id="ams:AMIS_230"/>
<dbReference type="EMBL" id="AP012319">
    <property type="protein sequence ID" value="BAL85243.1"/>
    <property type="molecule type" value="Genomic_DNA"/>
</dbReference>
<gene>
    <name evidence="2" type="ordered locus">AMIS_230</name>
</gene>
<reference evidence="2 3" key="1">
    <citation type="submission" date="2012-02" db="EMBL/GenBank/DDBJ databases">
        <title>Complete genome sequence of Actinoplanes missouriensis 431 (= NBRC 102363).</title>
        <authorList>
            <person name="Ohnishi Y."/>
            <person name="Ishikawa J."/>
            <person name="Sekine M."/>
            <person name="Hosoyama A."/>
            <person name="Harada T."/>
            <person name="Narita H."/>
            <person name="Hata T."/>
            <person name="Konno Y."/>
            <person name="Tutikane K."/>
            <person name="Fujita N."/>
            <person name="Horinouchi S."/>
            <person name="Hayakawa M."/>
        </authorList>
    </citation>
    <scope>NUCLEOTIDE SEQUENCE [LARGE SCALE GENOMIC DNA]</scope>
    <source>
        <strain evidence="3">ATCC 14538 / DSM 43046 / CBS 188.64 / JCM 3121 / NBRC 102363 / NCIMB 12654 / NRRL B-3342 / UNCC 431</strain>
    </source>
</reference>
<name>I0GWV6_ACTM4</name>